<keyword evidence="2" id="KW-0732">Signal</keyword>
<protein>
    <submittedName>
        <fullName evidence="3">Uncharacterized protein</fullName>
    </submittedName>
</protein>
<feature type="chain" id="PRO_5019304348" evidence="2">
    <location>
        <begin position="20"/>
        <end position="87"/>
    </location>
</feature>
<proteinExistence type="predicted"/>
<feature type="region of interest" description="Disordered" evidence="1">
    <location>
        <begin position="38"/>
        <end position="87"/>
    </location>
</feature>
<evidence type="ECO:0000256" key="2">
    <source>
        <dbReference type="SAM" id="SignalP"/>
    </source>
</evidence>
<dbReference type="GeneTree" id="ENSGT01030000235044"/>
<dbReference type="AlphaFoldDB" id="A0A452T3T6"/>
<dbReference type="OMA" id="TDVEDHG"/>
<evidence type="ECO:0000313" key="3">
    <source>
        <dbReference type="Ensembl" id="ENSUMAP00000002586"/>
    </source>
</evidence>
<evidence type="ECO:0000256" key="1">
    <source>
        <dbReference type="SAM" id="MobiDB-lite"/>
    </source>
</evidence>
<accession>A0A452T3T6</accession>
<reference evidence="3" key="1">
    <citation type="submission" date="2019-03" db="UniProtKB">
        <authorList>
            <consortium name="Ensembl"/>
        </authorList>
    </citation>
    <scope>IDENTIFICATION</scope>
</reference>
<name>A0A452T3T6_URSMA</name>
<organism evidence="3">
    <name type="scientific">Ursus maritimus</name>
    <name type="common">Polar bear</name>
    <name type="synonym">Thalarctos maritimus</name>
    <dbReference type="NCBI Taxonomy" id="29073"/>
    <lineage>
        <taxon>Eukaryota</taxon>
        <taxon>Metazoa</taxon>
        <taxon>Chordata</taxon>
        <taxon>Craniata</taxon>
        <taxon>Vertebrata</taxon>
        <taxon>Euteleostomi</taxon>
        <taxon>Mammalia</taxon>
        <taxon>Eutheria</taxon>
        <taxon>Laurasiatheria</taxon>
        <taxon>Carnivora</taxon>
        <taxon>Caniformia</taxon>
        <taxon>Ursidae</taxon>
        <taxon>Ursus</taxon>
    </lineage>
</organism>
<sequence>LLAPLLLLLITALNVYLQADVEDHRACDVEVREVHAQLPGQLEEGEQGAGEPLAEDSVGAGDPGRPASLSPTPPACVPSLTVSLSNK</sequence>
<dbReference type="Ensembl" id="ENSUMAT00000003192.1">
    <property type="protein sequence ID" value="ENSUMAP00000002586.1"/>
    <property type="gene ID" value="ENSUMAG00000002287.1"/>
</dbReference>
<feature type="signal peptide" evidence="2">
    <location>
        <begin position="1"/>
        <end position="19"/>
    </location>
</feature>